<evidence type="ECO:0000256" key="6">
    <source>
        <dbReference type="NCBIfam" id="TIGR01225"/>
    </source>
</evidence>
<dbReference type="InterPro" id="IPR001106">
    <property type="entry name" value="Aromatic_Lyase"/>
</dbReference>
<comment type="catalytic activity">
    <reaction evidence="5">
        <text>L-histidine = trans-urocanate + NH4(+)</text>
        <dbReference type="Rhea" id="RHEA:21232"/>
        <dbReference type="ChEBI" id="CHEBI:17771"/>
        <dbReference type="ChEBI" id="CHEBI:28938"/>
        <dbReference type="ChEBI" id="CHEBI:57595"/>
        <dbReference type="EC" id="4.3.1.3"/>
    </reaction>
</comment>
<dbReference type="Gene3D" id="1.10.275.10">
    <property type="entry name" value="Fumarase/aspartase (N-terminal domain)"/>
    <property type="match status" value="1"/>
</dbReference>
<dbReference type="UniPathway" id="UPA00379">
    <property type="reaction ID" value="UER00549"/>
</dbReference>
<gene>
    <name evidence="8" type="ORF">CLW00_10548</name>
</gene>
<evidence type="ECO:0000256" key="7">
    <source>
        <dbReference type="RuleBase" id="RU003954"/>
    </source>
</evidence>
<dbReference type="Pfam" id="PF00221">
    <property type="entry name" value="Lyase_aromatic"/>
    <property type="match status" value="1"/>
</dbReference>
<dbReference type="NCBIfam" id="NF006871">
    <property type="entry name" value="PRK09367.1"/>
    <property type="match status" value="1"/>
</dbReference>
<evidence type="ECO:0000256" key="3">
    <source>
        <dbReference type="ARBA" id="ARBA00022808"/>
    </source>
</evidence>
<accession>A0A2T0WML4</accession>
<dbReference type="Gene3D" id="1.20.200.10">
    <property type="entry name" value="Fumarase/aspartase (Central domain)"/>
    <property type="match status" value="1"/>
</dbReference>
<evidence type="ECO:0000256" key="2">
    <source>
        <dbReference type="ARBA" id="ARBA00012994"/>
    </source>
</evidence>
<dbReference type="AlphaFoldDB" id="A0A2T0WML4"/>
<dbReference type="SUPFAM" id="SSF48557">
    <property type="entry name" value="L-aspartase-like"/>
    <property type="match status" value="1"/>
</dbReference>
<name>A0A2T0WML4_9BACT</name>
<dbReference type="InterPro" id="IPR008948">
    <property type="entry name" value="L-Aspartase-like"/>
</dbReference>
<dbReference type="FunFam" id="1.20.200.10:FF:000003">
    <property type="entry name" value="Histidine ammonia-lyase"/>
    <property type="match status" value="1"/>
</dbReference>
<keyword evidence="3" id="KW-0369">Histidine metabolism</keyword>
<evidence type="ECO:0000256" key="5">
    <source>
        <dbReference type="ARBA" id="ARBA00049269"/>
    </source>
</evidence>
<dbReference type="CDD" id="cd00332">
    <property type="entry name" value="PAL-HAL"/>
    <property type="match status" value="1"/>
</dbReference>
<dbReference type="EMBL" id="PVTR01000005">
    <property type="protein sequence ID" value="PRY87928.1"/>
    <property type="molecule type" value="Genomic_DNA"/>
</dbReference>
<comment type="pathway">
    <text evidence="1">Amino-acid degradation; L-histidine degradation into L-glutamate; N-formimidoyl-L-glutamate from L-histidine: step 1/3.</text>
</comment>
<dbReference type="GO" id="GO:0005737">
    <property type="term" value="C:cytoplasm"/>
    <property type="evidence" value="ECO:0007669"/>
    <property type="project" value="InterPro"/>
</dbReference>
<evidence type="ECO:0000256" key="1">
    <source>
        <dbReference type="ARBA" id="ARBA00005113"/>
    </source>
</evidence>
<keyword evidence="9" id="KW-1185">Reference proteome</keyword>
<proteinExistence type="inferred from homology"/>
<organism evidence="8 9">
    <name type="scientific">Mongoliibacter ruber</name>
    <dbReference type="NCBI Taxonomy" id="1750599"/>
    <lineage>
        <taxon>Bacteria</taxon>
        <taxon>Pseudomonadati</taxon>
        <taxon>Bacteroidota</taxon>
        <taxon>Cytophagia</taxon>
        <taxon>Cytophagales</taxon>
        <taxon>Cyclobacteriaceae</taxon>
        <taxon>Mongoliibacter</taxon>
    </lineage>
</organism>
<dbReference type="GO" id="GO:0004397">
    <property type="term" value="F:histidine ammonia-lyase activity"/>
    <property type="evidence" value="ECO:0007669"/>
    <property type="project" value="UniProtKB-UniRule"/>
</dbReference>
<dbReference type="PANTHER" id="PTHR10362">
    <property type="entry name" value="HISTIDINE AMMONIA-LYASE"/>
    <property type="match status" value="1"/>
</dbReference>
<dbReference type="InterPro" id="IPR005921">
    <property type="entry name" value="HutH"/>
</dbReference>
<dbReference type="Proteomes" id="UP000238157">
    <property type="component" value="Unassembled WGS sequence"/>
</dbReference>
<evidence type="ECO:0000256" key="4">
    <source>
        <dbReference type="ARBA" id="ARBA00023239"/>
    </source>
</evidence>
<dbReference type="InterPro" id="IPR024083">
    <property type="entry name" value="Fumarase/histidase_N"/>
</dbReference>
<evidence type="ECO:0000313" key="8">
    <source>
        <dbReference type="EMBL" id="PRY87928.1"/>
    </source>
</evidence>
<keyword evidence="4 7" id="KW-0456">Lyase</keyword>
<comment type="similarity">
    <text evidence="7">Belongs to the PAL/histidase family.</text>
</comment>
<dbReference type="GO" id="GO:0019557">
    <property type="term" value="P:L-histidine catabolic process to glutamate and formate"/>
    <property type="evidence" value="ECO:0007669"/>
    <property type="project" value="UniProtKB-UniPathway"/>
</dbReference>
<evidence type="ECO:0000313" key="9">
    <source>
        <dbReference type="Proteomes" id="UP000238157"/>
    </source>
</evidence>
<dbReference type="GO" id="GO:0019556">
    <property type="term" value="P:L-histidine catabolic process to glutamate and formamide"/>
    <property type="evidence" value="ECO:0007669"/>
    <property type="project" value="UniProtKB-UniPathway"/>
</dbReference>
<sequence length="548" mass="59929">MPLHLCGEPKKIFLVPSRLCGKNKNMMKTFQYGQQHLTASIALGIARGERKGILTPETREKIRASAAAVEQIVANGKPVYGINTGFGPLCTTMISPDQTRKLQENILKSHAVGLGEPIPTEIAKLMLILKLHALAKGYSGIQEQTLDRIVWHIEHDVIPVVPKQGSVGASGDLAPLSHLFIPLIGLGKVQYQGKTLSTSEVLQQHQLEAIHLGPKEGLALINGTQFMSAFGVKVLDRFYNILAHADITGAMMLEGLLGSIKPFSAELHQLRPYPGNQHVAQTILNLLHESEIVHSHATCARVQDPYSLRCMPQVHGASRNAWLHLKQTLEIEINSVTDNPVVFDENHTISGGNFHGQPIAMPLDYACLAASEIGNISDRRIYLSLEGDTPGVPKLLLKETGLNSGFMIPQYTTAALASENKGLCFPSSADSIPTSLGQEDHVSMGSIGARKALQVIENVEKILGVELFCAAQAVDFHAPLKSGKIMTALYEHVRTKIKHVTEDQIMYEDMETAIEMIRSGELLILAKEVAEKEGLELETQWSGEFDRL</sequence>
<dbReference type="EC" id="4.3.1.3" evidence="2 6"/>
<dbReference type="NCBIfam" id="TIGR01225">
    <property type="entry name" value="hutH"/>
    <property type="match status" value="1"/>
</dbReference>
<reference evidence="8 9" key="1">
    <citation type="submission" date="2018-03" db="EMBL/GenBank/DDBJ databases">
        <title>Genomic Encyclopedia of Archaeal and Bacterial Type Strains, Phase II (KMG-II): from individual species to whole genera.</title>
        <authorList>
            <person name="Goeker M."/>
        </authorList>
    </citation>
    <scope>NUCLEOTIDE SEQUENCE [LARGE SCALE GENOMIC DNA]</scope>
    <source>
        <strain evidence="8 9">DSM 27929</strain>
    </source>
</reference>
<dbReference type="FunFam" id="1.10.275.10:FF:000005">
    <property type="entry name" value="Histidine ammonia-lyase"/>
    <property type="match status" value="1"/>
</dbReference>
<comment type="caution">
    <text evidence="8">The sequence shown here is derived from an EMBL/GenBank/DDBJ whole genome shotgun (WGS) entry which is preliminary data.</text>
</comment>
<protein>
    <recommendedName>
        <fullName evidence="2 6">Histidine ammonia-lyase</fullName>
        <ecNumber evidence="2 6">4.3.1.3</ecNumber>
    </recommendedName>
</protein>